<dbReference type="RefSeq" id="WP_152088567.1">
    <property type="nucleotide sequence ID" value="NZ_BIMW01000101.1"/>
</dbReference>
<comment type="caution">
    <text evidence="2">The sequence shown here is derived from an EMBL/GenBank/DDBJ whole genome shotgun (WGS) entry which is preliminary data.</text>
</comment>
<dbReference type="Proteomes" id="UP000326169">
    <property type="component" value="Unassembled WGS sequence"/>
</dbReference>
<organism evidence="2 3">
    <name type="scientific">Limnospira platensis NIES-46</name>
    <dbReference type="NCBI Taxonomy" id="1236695"/>
    <lineage>
        <taxon>Bacteria</taxon>
        <taxon>Bacillati</taxon>
        <taxon>Cyanobacteriota</taxon>
        <taxon>Cyanophyceae</taxon>
        <taxon>Oscillatoriophycideae</taxon>
        <taxon>Oscillatoriales</taxon>
        <taxon>Sirenicapillariaceae</taxon>
        <taxon>Limnospira</taxon>
    </lineage>
</organism>
<dbReference type="GeneID" id="301683434"/>
<accession>A0A5M3T961</accession>
<sequence length="332" mass="37209">MISLSNLIKSIHPKTITLFGITPIAIALLSLTATAADPFRTNNPRVMGEQTEAAFRAMFERGHYVEAQKYLKQAEQLGTNEPMVFALQASLAYQAQDWDAMKRYADLTLQTAQSLMVSDPLRGNLYMAVGHFLEGAYIVQTQGTIKGAPQALNKLQTVLRLMNAAEQIDPQDPELNLLKGYMDLFLGLNLPFSDPMAAVERLERYAGPRYLALWGIAIAYRDLDQLDRALTMVNQALEEVPFHPELFYLKAQILASMGRQKNNPQLLDAAYQSFNVALSQPDQLPKLTVAQIFYEQCKTLNNIDSLDRPCHPLRNTIRDTNGLWGPTQLPPL</sequence>
<keyword evidence="1" id="KW-0732">Signal</keyword>
<keyword evidence="3" id="KW-1185">Reference proteome</keyword>
<evidence type="ECO:0000313" key="2">
    <source>
        <dbReference type="EMBL" id="GCE94538.1"/>
    </source>
</evidence>
<dbReference type="InterPro" id="IPR011990">
    <property type="entry name" value="TPR-like_helical_dom_sf"/>
</dbReference>
<dbReference type="EMBL" id="BIMW01000101">
    <property type="protein sequence ID" value="GCE94538.1"/>
    <property type="molecule type" value="Genomic_DNA"/>
</dbReference>
<evidence type="ECO:0008006" key="4">
    <source>
        <dbReference type="Google" id="ProtNLM"/>
    </source>
</evidence>
<gene>
    <name evidence="2" type="ORF">NIES46_25960</name>
</gene>
<dbReference type="InterPro" id="IPR048173">
    <property type="entry name" value="Sll0314-like"/>
</dbReference>
<evidence type="ECO:0000256" key="1">
    <source>
        <dbReference type="SAM" id="SignalP"/>
    </source>
</evidence>
<proteinExistence type="predicted"/>
<dbReference type="NCBIfam" id="NF041522">
    <property type="entry name" value="TPR_sll0314"/>
    <property type="match status" value="1"/>
</dbReference>
<name>A0A5M3T961_LIMPL</name>
<dbReference type="Gene3D" id="1.25.40.10">
    <property type="entry name" value="Tetratricopeptide repeat domain"/>
    <property type="match status" value="2"/>
</dbReference>
<feature type="chain" id="PRO_5046059077" description="TPR repeat-containing protein" evidence="1">
    <location>
        <begin position="36"/>
        <end position="332"/>
    </location>
</feature>
<evidence type="ECO:0000313" key="3">
    <source>
        <dbReference type="Proteomes" id="UP000326169"/>
    </source>
</evidence>
<protein>
    <recommendedName>
        <fullName evidence="4">TPR repeat-containing protein</fullName>
    </recommendedName>
</protein>
<dbReference type="SUPFAM" id="SSF48452">
    <property type="entry name" value="TPR-like"/>
    <property type="match status" value="1"/>
</dbReference>
<reference evidence="2 3" key="1">
    <citation type="journal article" date="2019" name="J Genomics">
        <title>The Draft Genome of a Hydrogen-producing Cyanobacterium, Arthrospira platensis NIES-46.</title>
        <authorList>
            <person name="Suzuki S."/>
            <person name="Yamaguchi H."/>
            <person name="Kawachi M."/>
        </authorList>
    </citation>
    <scope>NUCLEOTIDE SEQUENCE [LARGE SCALE GENOMIC DNA]</scope>
    <source>
        <strain evidence="2 3">NIES-46</strain>
    </source>
</reference>
<feature type="signal peptide" evidence="1">
    <location>
        <begin position="1"/>
        <end position="35"/>
    </location>
</feature>